<gene>
    <name evidence="11" type="ORF">NIES2135_15770</name>
</gene>
<evidence type="ECO:0000256" key="3">
    <source>
        <dbReference type="ARBA" id="ARBA00022475"/>
    </source>
</evidence>
<evidence type="ECO:0000256" key="7">
    <source>
        <dbReference type="ARBA" id="ARBA00022989"/>
    </source>
</evidence>
<keyword evidence="2" id="KW-0813">Transport</keyword>
<evidence type="ECO:0000256" key="9">
    <source>
        <dbReference type="SAM" id="Phobius"/>
    </source>
</evidence>
<dbReference type="AlphaFoldDB" id="A0A1Z4JDC6"/>
<evidence type="ECO:0000256" key="8">
    <source>
        <dbReference type="ARBA" id="ARBA00023136"/>
    </source>
</evidence>
<sequence>MPQNISGALVATQPSIQVDAYADRLMDDLFEDVEDLLSGSVPPPEPIRAQPQKSPEIVMPPALSSIVPRSTASLPRLPQWNSAGSMPEMDELIAAEPIKPHSNRLLKFLTIAFGLTAIAAASAWLIQRGTIQRWFTIATQEPSAIATSTTIKTPAKDTNAQFAKYMQRSLEAIDRKAANKPTNLTPLKNSLPPVAVAGNPTASKLNSPVVINVPSVSSPMPVGTAVSKNPQELNQVLSRLSSALERLSINPASNPLATKPNAPVAPVILPSQAPAAEPQRLLRGIAIATDPTQSAILFEMNGVTQRYYIGESIGSSGWSVVDIDNNYVTVRRNGEVRSLSIGQKL</sequence>
<dbReference type="EMBL" id="AP018203">
    <property type="protein sequence ID" value="BAY54759.1"/>
    <property type="molecule type" value="Genomic_DNA"/>
</dbReference>
<feature type="transmembrane region" description="Helical" evidence="9">
    <location>
        <begin position="105"/>
        <end position="126"/>
    </location>
</feature>
<evidence type="ECO:0000256" key="2">
    <source>
        <dbReference type="ARBA" id="ARBA00022448"/>
    </source>
</evidence>
<name>A0A1Z4JDC6_LEPBY</name>
<dbReference type="GO" id="GO:0015031">
    <property type="term" value="P:protein transport"/>
    <property type="evidence" value="ECO:0007669"/>
    <property type="project" value="UniProtKB-KW"/>
</dbReference>
<dbReference type="Gene3D" id="2.30.30.830">
    <property type="match status" value="1"/>
</dbReference>
<protein>
    <recommendedName>
        <fullName evidence="10">Type II secretion system protein GspC N-terminal domain-containing protein</fullName>
    </recommendedName>
</protein>
<keyword evidence="5 9" id="KW-0812">Transmembrane</keyword>
<evidence type="ECO:0000256" key="5">
    <source>
        <dbReference type="ARBA" id="ARBA00022692"/>
    </source>
</evidence>
<keyword evidence="6" id="KW-0653">Protein transport</keyword>
<proteinExistence type="predicted"/>
<evidence type="ECO:0000259" key="10">
    <source>
        <dbReference type="Pfam" id="PF11356"/>
    </source>
</evidence>
<reference evidence="11 12" key="1">
    <citation type="submission" date="2017-06" db="EMBL/GenBank/DDBJ databases">
        <title>Genome sequencing of cyanobaciteial culture collection at National Institute for Environmental Studies (NIES).</title>
        <authorList>
            <person name="Hirose Y."/>
            <person name="Shimura Y."/>
            <person name="Fujisawa T."/>
            <person name="Nakamura Y."/>
            <person name="Kawachi M."/>
        </authorList>
    </citation>
    <scope>NUCLEOTIDE SEQUENCE [LARGE SCALE GENOMIC DNA]</scope>
    <source>
        <strain evidence="11 12">NIES-2135</strain>
    </source>
</reference>
<evidence type="ECO:0000256" key="6">
    <source>
        <dbReference type="ARBA" id="ARBA00022927"/>
    </source>
</evidence>
<dbReference type="GO" id="GO:0005886">
    <property type="term" value="C:plasma membrane"/>
    <property type="evidence" value="ECO:0007669"/>
    <property type="project" value="UniProtKB-SubCell"/>
</dbReference>
<keyword evidence="3" id="KW-1003">Cell membrane</keyword>
<keyword evidence="8 9" id="KW-0472">Membrane</keyword>
<evidence type="ECO:0000256" key="1">
    <source>
        <dbReference type="ARBA" id="ARBA00004533"/>
    </source>
</evidence>
<evidence type="ECO:0000313" key="11">
    <source>
        <dbReference type="EMBL" id="BAY54759.1"/>
    </source>
</evidence>
<accession>A0A1Z4JDC6</accession>
<feature type="domain" description="Type II secretion system protein GspC N-terminal" evidence="10">
    <location>
        <begin position="266"/>
        <end position="340"/>
    </location>
</feature>
<evidence type="ECO:0000313" key="12">
    <source>
        <dbReference type="Proteomes" id="UP000217895"/>
    </source>
</evidence>
<comment type="subcellular location">
    <subcellularLocation>
        <location evidence="1">Cell inner membrane</location>
    </subcellularLocation>
</comment>
<evidence type="ECO:0000256" key="4">
    <source>
        <dbReference type="ARBA" id="ARBA00022519"/>
    </source>
</evidence>
<keyword evidence="7 9" id="KW-1133">Transmembrane helix</keyword>
<dbReference type="InterPro" id="IPR024961">
    <property type="entry name" value="T2SS_GspC_N"/>
</dbReference>
<dbReference type="Pfam" id="PF11356">
    <property type="entry name" value="T2SSC"/>
    <property type="match status" value="1"/>
</dbReference>
<dbReference type="Proteomes" id="UP000217895">
    <property type="component" value="Chromosome"/>
</dbReference>
<organism evidence="11 12">
    <name type="scientific">Leptolyngbya boryana NIES-2135</name>
    <dbReference type="NCBI Taxonomy" id="1973484"/>
    <lineage>
        <taxon>Bacteria</taxon>
        <taxon>Bacillati</taxon>
        <taxon>Cyanobacteriota</taxon>
        <taxon>Cyanophyceae</taxon>
        <taxon>Leptolyngbyales</taxon>
        <taxon>Leptolyngbyaceae</taxon>
        <taxon>Leptolyngbya group</taxon>
        <taxon>Leptolyngbya</taxon>
    </lineage>
</organism>
<keyword evidence="12" id="KW-1185">Reference proteome</keyword>
<keyword evidence="4" id="KW-0997">Cell inner membrane</keyword>